<evidence type="ECO:0000313" key="1">
    <source>
        <dbReference type="EMBL" id="MFC5026421.1"/>
    </source>
</evidence>
<name>A0ABV9XQB4_9ACTN</name>
<proteinExistence type="predicted"/>
<protein>
    <submittedName>
        <fullName evidence="1">Uncharacterized protein</fullName>
    </submittedName>
</protein>
<keyword evidence="2" id="KW-1185">Reference proteome</keyword>
<comment type="caution">
    <text evidence="1">The sequence shown here is derived from an EMBL/GenBank/DDBJ whole genome shotgun (WGS) entry which is preliminary data.</text>
</comment>
<dbReference type="EMBL" id="JBHSJD010000024">
    <property type="protein sequence ID" value="MFC5026421.1"/>
    <property type="molecule type" value="Genomic_DNA"/>
</dbReference>
<evidence type="ECO:0000313" key="2">
    <source>
        <dbReference type="Proteomes" id="UP001595829"/>
    </source>
</evidence>
<reference evidence="2" key="1">
    <citation type="journal article" date="2019" name="Int. J. Syst. Evol. Microbiol.">
        <title>The Global Catalogue of Microorganisms (GCM) 10K type strain sequencing project: providing services to taxonomists for standard genome sequencing and annotation.</title>
        <authorList>
            <consortium name="The Broad Institute Genomics Platform"/>
            <consortium name="The Broad Institute Genome Sequencing Center for Infectious Disease"/>
            <person name="Wu L."/>
            <person name="Ma J."/>
        </authorList>
    </citation>
    <scope>NUCLEOTIDE SEQUENCE [LARGE SCALE GENOMIC DNA]</scope>
    <source>
        <strain evidence="2">CGMCC 4.1648</strain>
    </source>
</reference>
<organism evidence="1 2">
    <name type="scientific">Streptomyces coeruleoprunus</name>
    <dbReference type="NCBI Taxonomy" id="285563"/>
    <lineage>
        <taxon>Bacteria</taxon>
        <taxon>Bacillati</taxon>
        <taxon>Actinomycetota</taxon>
        <taxon>Actinomycetes</taxon>
        <taxon>Kitasatosporales</taxon>
        <taxon>Streptomycetaceae</taxon>
        <taxon>Streptomyces</taxon>
    </lineage>
</organism>
<accession>A0ABV9XQB4</accession>
<sequence>MTVRTAWLLPTGQTREDTRLATSALLTPTGDLTSRQGIVPGGFVLTGVSAMQCAIGAGRAVIQGAAQQGAYLVAVTEPETLTLDDGDPSYPRIDRIVLDVEDHPYDGSGATRAVVRVVRGTPAAVPAEPPLPATALPLYNVTVRAGASAGNGGIAWSTAVTNKRYPTVALGGIVPAIGFNGLYAGQYRDAEGRLERWNGTAWTAYPPAPTWRGWTPAWTTSTGAATPSYGNATVEGRYVQDGLTVHLNFRIVFGSTTNFGAGGKSDNWRFTLPVPAASALQCIGFAELNGDTSARVVARMRCTSTAFFELEISSGRPDGAPVAGTGLTDAQSPWTWAAGQSILGSATYEAAAV</sequence>
<gene>
    <name evidence="1" type="ORF">ACFPM3_30230</name>
</gene>
<dbReference type="Proteomes" id="UP001595829">
    <property type="component" value="Unassembled WGS sequence"/>
</dbReference>
<dbReference type="RefSeq" id="WP_345689992.1">
    <property type="nucleotide sequence ID" value="NZ_BAABIT010000001.1"/>
</dbReference>